<dbReference type="Pfam" id="PF01467">
    <property type="entry name" value="CTP_transf_like"/>
    <property type="match status" value="1"/>
</dbReference>
<reference evidence="9 10" key="1">
    <citation type="submission" date="2022-11" db="EMBL/GenBank/DDBJ databases">
        <title>Haliovirga abyssi gen. nov., sp. nov., a mesophilic fermentative bacterium isolated from the Iheya North hydrothermal field and the proposal of Haliovirgaceae fam. nov.</title>
        <authorList>
            <person name="Miyazaki U."/>
            <person name="Tame A."/>
            <person name="Miyazaki J."/>
            <person name="Takai K."/>
            <person name="Sawayama S."/>
            <person name="Kitajima M."/>
            <person name="Okamoto A."/>
            <person name="Nakagawa S."/>
        </authorList>
    </citation>
    <scope>NUCLEOTIDE SEQUENCE [LARGE SCALE GENOMIC DNA]</scope>
    <source>
        <strain evidence="9 10">IC12</strain>
    </source>
</reference>
<dbReference type="EC" id="2.7.7.70" evidence="1"/>
<dbReference type="PANTHER" id="PTHR43793:SF2">
    <property type="entry name" value="BIFUNCTIONAL PROTEIN HLDE"/>
    <property type="match status" value="1"/>
</dbReference>
<comment type="catalytic activity">
    <reaction evidence="7">
        <text>D-glycero-beta-D-manno-heptose 1-phosphate + ATP + H(+) = ADP-D-glycero-beta-D-manno-heptose + diphosphate</text>
        <dbReference type="Rhea" id="RHEA:27465"/>
        <dbReference type="ChEBI" id="CHEBI:15378"/>
        <dbReference type="ChEBI" id="CHEBI:30616"/>
        <dbReference type="ChEBI" id="CHEBI:33019"/>
        <dbReference type="ChEBI" id="CHEBI:59967"/>
        <dbReference type="ChEBI" id="CHEBI:61593"/>
        <dbReference type="EC" id="2.7.7.70"/>
    </reaction>
</comment>
<dbReference type="InterPro" id="IPR004821">
    <property type="entry name" value="Cyt_trans-like"/>
</dbReference>
<protein>
    <recommendedName>
        <fullName evidence="1">D-glycero-beta-D-manno-heptose 1-phosphate adenylyltransferase</fullName>
        <ecNumber evidence="1">2.7.7.70</ecNumber>
    </recommendedName>
</protein>
<evidence type="ECO:0000256" key="3">
    <source>
        <dbReference type="ARBA" id="ARBA00022695"/>
    </source>
</evidence>
<dbReference type="GO" id="GO:0016773">
    <property type="term" value="F:phosphotransferase activity, alcohol group as acceptor"/>
    <property type="evidence" value="ECO:0007669"/>
    <property type="project" value="InterPro"/>
</dbReference>
<keyword evidence="2" id="KW-0808">Transferase</keyword>
<dbReference type="EMBL" id="AP027059">
    <property type="protein sequence ID" value="BDU50793.1"/>
    <property type="molecule type" value="Genomic_DNA"/>
</dbReference>
<dbReference type="PANTHER" id="PTHR43793">
    <property type="entry name" value="FAD SYNTHASE"/>
    <property type="match status" value="1"/>
</dbReference>
<sequence>MKIIEKNNIEKIIKNLKQEKKTIVFTNGCFDILHVGHLRYLEEAKSYGDILVVGVNSDSSVRRLKGEKRPYVPENERMEMLAGLESVDYVVKFEEDTPIEILKQIKPDIHIKGGDYKEEDLPEAKVVKENGGIVKIVSLIQGKSTTNIIKEILNREDI</sequence>
<dbReference type="InterPro" id="IPR011914">
    <property type="entry name" value="RfaE_dom_II"/>
</dbReference>
<dbReference type="SUPFAM" id="SSF52374">
    <property type="entry name" value="Nucleotidylyl transferase"/>
    <property type="match status" value="1"/>
</dbReference>
<evidence type="ECO:0000256" key="6">
    <source>
        <dbReference type="ARBA" id="ARBA00023277"/>
    </source>
</evidence>
<evidence type="ECO:0000256" key="2">
    <source>
        <dbReference type="ARBA" id="ARBA00022679"/>
    </source>
</evidence>
<dbReference type="NCBIfam" id="TIGR00125">
    <property type="entry name" value="cyt_tran_rel"/>
    <property type="match status" value="1"/>
</dbReference>
<feature type="domain" description="Cytidyltransferase-like" evidence="8">
    <location>
        <begin position="25"/>
        <end position="120"/>
    </location>
</feature>
<evidence type="ECO:0000256" key="5">
    <source>
        <dbReference type="ARBA" id="ARBA00022840"/>
    </source>
</evidence>
<dbReference type="KEGG" id="haby:HLVA_13620"/>
<dbReference type="InterPro" id="IPR014729">
    <property type="entry name" value="Rossmann-like_a/b/a_fold"/>
</dbReference>
<evidence type="ECO:0000256" key="1">
    <source>
        <dbReference type="ARBA" id="ARBA00012519"/>
    </source>
</evidence>
<evidence type="ECO:0000313" key="9">
    <source>
        <dbReference type="EMBL" id="BDU50793.1"/>
    </source>
</evidence>
<gene>
    <name evidence="9" type="ORF">HLVA_13620</name>
</gene>
<evidence type="ECO:0000259" key="8">
    <source>
        <dbReference type="Pfam" id="PF01467"/>
    </source>
</evidence>
<dbReference type="NCBIfam" id="TIGR02199">
    <property type="entry name" value="rfaE_dom_II"/>
    <property type="match status" value="1"/>
</dbReference>
<accession>A0AAU9D876</accession>
<keyword evidence="3 9" id="KW-0548">Nucleotidyltransferase</keyword>
<dbReference type="AlphaFoldDB" id="A0AAU9D876"/>
<organism evidence="9 10">
    <name type="scientific">Haliovirga abyssi</name>
    <dbReference type="NCBI Taxonomy" id="2996794"/>
    <lineage>
        <taxon>Bacteria</taxon>
        <taxon>Fusobacteriati</taxon>
        <taxon>Fusobacteriota</taxon>
        <taxon>Fusobacteriia</taxon>
        <taxon>Fusobacteriales</taxon>
        <taxon>Haliovirgaceae</taxon>
        <taxon>Haliovirga</taxon>
    </lineage>
</organism>
<proteinExistence type="predicted"/>
<evidence type="ECO:0000313" key="10">
    <source>
        <dbReference type="Proteomes" id="UP001321582"/>
    </source>
</evidence>
<evidence type="ECO:0000256" key="4">
    <source>
        <dbReference type="ARBA" id="ARBA00022741"/>
    </source>
</evidence>
<dbReference type="GO" id="GO:0016779">
    <property type="term" value="F:nucleotidyltransferase activity"/>
    <property type="evidence" value="ECO:0007669"/>
    <property type="project" value="UniProtKB-KW"/>
</dbReference>
<name>A0AAU9D876_9FUSO</name>
<dbReference type="Gene3D" id="3.40.50.620">
    <property type="entry name" value="HUPs"/>
    <property type="match status" value="1"/>
</dbReference>
<keyword evidence="6" id="KW-0119">Carbohydrate metabolism</keyword>
<dbReference type="InterPro" id="IPR050385">
    <property type="entry name" value="Archaeal_FAD_synthase"/>
</dbReference>
<keyword evidence="10" id="KW-1185">Reference proteome</keyword>
<dbReference type="GO" id="GO:0005524">
    <property type="term" value="F:ATP binding"/>
    <property type="evidence" value="ECO:0007669"/>
    <property type="project" value="UniProtKB-KW"/>
</dbReference>
<dbReference type="Proteomes" id="UP001321582">
    <property type="component" value="Chromosome"/>
</dbReference>
<dbReference type="GO" id="GO:0005975">
    <property type="term" value="P:carbohydrate metabolic process"/>
    <property type="evidence" value="ECO:0007669"/>
    <property type="project" value="InterPro"/>
</dbReference>
<dbReference type="RefSeq" id="WP_372339411.1">
    <property type="nucleotide sequence ID" value="NZ_AP027059.1"/>
</dbReference>
<keyword evidence="4" id="KW-0547">Nucleotide-binding</keyword>
<keyword evidence="5" id="KW-0067">ATP-binding</keyword>
<evidence type="ECO:0000256" key="7">
    <source>
        <dbReference type="ARBA" id="ARBA00047428"/>
    </source>
</evidence>